<dbReference type="EMBL" id="BQOB01000001">
    <property type="protein sequence ID" value="GKH79694.1"/>
    <property type="molecule type" value="Genomic_DNA"/>
</dbReference>
<dbReference type="EMBL" id="VVZB01000009">
    <property type="protein sequence ID" value="KAA5381286.1"/>
    <property type="molecule type" value="Genomic_DNA"/>
</dbReference>
<reference evidence="7 17" key="4">
    <citation type="submission" date="2019-11" db="EMBL/GenBank/DDBJ databases">
        <title>Complete genome sequence of Bacteroides dorei DSM 17855.</title>
        <authorList>
            <person name="Russell J.T."/>
        </authorList>
    </citation>
    <scope>NUCLEOTIDE SEQUENCE [LARGE SCALE GENOMIC DNA]</scope>
    <source>
        <strain evidence="7 17">DSM 17855</strain>
    </source>
</reference>
<gene>
    <name evidence="1" type="ORF">CE91St7_05780</name>
    <name evidence="8" type="ORF">DWW04_07460</name>
    <name evidence="9" type="ORF">E1I98_13160</name>
    <name evidence="5" type="ORF">F2Y51_22460</name>
    <name evidence="4" type="ORF">F2Y58_22815</name>
    <name evidence="3" type="ORF">F2Y61_15865</name>
    <name evidence="2" type="ORF">F2Z07_09855</name>
    <name evidence="7" type="ORF">GKD17_18735</name>
    <name evidence="10" type="ORF">QNN11_22355</name>
    <name evidence="6" type="ORF">RVH45_18080</name>
</gene>
<evidence type="ECO:0000313" key="3">
    <source>
        <dbReference type="EMBL" id="KAA5381286.1"/>
    </source>
</evidence>
<evidence type="ECO:0000313" key="14">
    <source>
        <dbReference type="Proteomes" id="UP000441162"/>
    </source>
</evidence>
<dbReference type="EMBL" id="JAWDEV010000012">
    <property type="protein sequence ID" value="MDU0271763.1"/>
    <property type="molecule type" value="Genomic_DNA"/>
</dbReference>
<evidence type="ECO:0000313" key="7">
    <source>
        <dbReference type="EMBL" id="QJR78251.1"/>
    </source>
</evidence>
<evidence type="ECO:0000313" key="6">
    <source>
        <dbReference type="EMBL" id="MDU0271763.1"/>
    </source>
</evidence>
<evidence type="ECO:0000313" key="12">
    <source>
        <dbReference type="Proteomes" id="UP000294527"/>
    </source>
</evidence>
<dbReference type="EMBL" id="SLTU01000001">
    <property type="protein sequence ID" value="TDA77211.1"/>
    <property type="molecule type" value="Genomic_DNA"/>
</dbReference>
<dbReference type="Proteomes" id="UP001181086">
    <property type="component" value="Unassembled WGS sequence"/>
</dbReference>
<sequence>MLDNQMKAAPYRFYRHCTIDEDGIMTCHAGSGSELNISEEVFEFRLRDMESLNWMMRKARLEGRKIRPASLDERYFDNLLNYKRFQY</sequence>
<reference evidence="6" key="7">
    <citation type="submission" date="2023-10" db="EMBL/GenBank/DDBJ databases">
        <title>Genome of Potential pathogenic bacteria in Crohn's disease.</title>
        <authorList>
            <person name="Rodriguez-Palacios A."/>
        </authorList>
    </citation>
    <scope>NUCLEOTIDE SEQUENCE</scope>
    <source>
        <strain evidence="6">CavFT-hAR62</strain>
    </source>
</reference>
<evidence type="ECO:0000313" key="8">
    <source>
        <dbReference type="EMBL" id="RGV79677.1"/>
    </source>
</evidence>
<reference evidence="13 14" key="2">
    <citation type="journal article" date="2019" name="Nat. Med.">
        <title>A library of human gut bacterial isolates paired with longitudinal multiomics data enables mechanistic microbiome research.</title>
        <authorList>
            <person name="Poyet M."/>
            <person name="Groussin M."/>
            <person name="Gibbons S.M."/>
            <person name="Avila-Pacheco J."/>
            <person name="Jiang X."/>
            <person name="Kearney S.M."/>
            <person name="Perrotta A.R."/>
            <person name="Berdy B."/>
            <person name="Zhao S."/>
            <person name="Lieberman T.D."/>
            <person name="Swanson P.K."/>
            <person name="Smith M."/>
            <person name="Roesemann S."/>
            <person name="Alexander J.E."/>
            <person name="Rich S.A."/>
            <person name="Livny J."/>
            <person name="Vlamakis H."/>
            <person name="Clish C."/>
            <person name="Bullock K."/>
            <person name="Deik A."/>
            <person name="Scott J."/>
            <person name="Pierce K.A."/>
            <person name="Xavier R.J."/>
            <person name="Alm E.J."/>
        </authorList>
    </citation>
    <scope>NUCLEOTIDE SEQUENCE [LARGE SCALE GENOMIC DNA]</scope>
    <source>
        <strain evidence="4 15">BIOML-A1</strain>
        <strain evidence="2 16">BIOML-A25</strain>
        <strain evidence="5 14">BIOML-A4</strain>
        <strain evidence="3 13">BIOML-A5</strain>
    </source>
</reference>
<evidence type="ECO:0000313" key="16">
    <source>
        <dbReference type="Proteomes" id="UP000481700"/>
    </source>
</evidence>
<dbReference type="Proteomes" id="UP000500949">
    <property type="component" value="Chromosome"/>
</dbReference>
<proteinExistence type="predicted"/>
<evidence type="ECO:0000313" key="1">
    <source>
        <dbReference type="EMBL" id="GKH79694.1"/>
    </source>
</evidence>
<dbReference type="EMBL" id="VVZA01000036">
    <property type="protein sequence ID" value="KAA5401310.1"/>
    <property type="molecule type" value="Genomic_DNA"/>
</dbReference>
<dbReference type="Proteomes" id="UP000441162">
    <property type="component" value="Unassembled WGS sequence"/>
</dbReference>
<dbReference type="EMBL" id="QRZL01000005">
    <property type="protein sequence ID" value="RGV79677.1"/>
    <property type="molecule type" value="Genomic_DNA"/>
</dbReference>
<evidence type="ECO:0000313" key="5">
    <source>
        <dbReference type="EMBL" id="KAA5401310.1"/>
    </source>
</evidence>
<evidence type="ECO:0000313" key="9">
    <source>
        <dbReference type="EMBL" id="TDA77211.1"/>
    </source>
</evidence>
<dbReference type="Proteomes" id="UP000347681">
    <property type="component" value="Unassembled WGS sequence"/>
</dbReference>
<evidence type="ECO:0000313" key="2">
    <source>
        <dbReference type="EMBL" id="KAA5320162.1"/>
    </source>
</evidence>
<evidence type="ECO:0000313" key="17">
    <source>
        <dbReference type="Proteomes" id="UP000500949"/>
    </source>
</evidence>
<evidence type="ECO:0000313" key="13">
    <source>
        <dbReference type="Proteomes" id="UP000347681"/>
    </source>
</evidence>
<dbReference type="GeneID" id="93448707"/>
<accession>A0A1Y4PGZ6</accession>
<dbReference type="EMBL" id="VVYY01000035">
    <property type="protein sequence ID" value="KAA5392037.1"/>
    <property type="molecule type" value="Genomic_DNA"/>
</dbReference>
<organism evidence="9 12">
    <name type="scientific">Phocaeicola dorei</name>
    <dbReference type="NCBI Taxonomy" id="357276"/>
    <lineage>
        <taxon>Bacteria</taxon>
        <taxon>Pseudomonadati</taxon>
        <taxon>Bacteroidota</taxon>
        <taxon>Bacteroidia</taxon>
        <taxon>Bacteroidales</taxon>
        <taxon>Bacteroidaceae</taxon>
        <taxon>Phocaeicola</taxon>
    </lineage>
</organism>
<dbReference type="Proteomes" id="UP000481700">
    <property type="component" value="Unassembled WGS sequence"/>
</dbReference>
<dbReference type="EMBL" id="CP126056">
    <property type="protein sequence ID" value="WHX09885.1"/>
    <property type="molecule type" value="Genomic_DNA"/>
</dbReference>
<dbReference type="AlphaFoldDB" id="A0A1Y4PGZ6"/>
<dbReference type="RefSeq" id="WP_007833124.1">
    <property type="nucleotide sequence ID" value="NZ_BAABYF010000001.1"/>
</dbReference>
<dbReference type="Proteomes" id="UP000481616">
    <property type="component" value="Unassembled WGS sequence"/>
</dbReference>
<dbReference type="Proteomes" id="UP001177934">
    <property type="component" value="Chromosome"/>
</dbReference>
<protein>
    <submittedName>
        <fullName evidence="9">Uncharacterized protein</fullName>
    </submittedName>
</protein>
<dbReference type="Proteomes" id="UP000294527">
    <property type="component" value="Unassembled WGS sequence"/>
</dbReference>
<dbReference type="EMBL" id="VVZV01000009">
    <property type="protein sequence ID" value="KAA5320162.1"/>
    <property type="molecule type" value="Genomic_DNA"/>
</dbReference>
<reference evidence="1" key="5">
    <citation type="submission" date="2022-01" db="EMBL/GenBank/DDBJ databases">
        <title>Novel bile acid biosynthetic pathways are enriched in the microbiome of centenarians.</title>
        <authorList>
            <person name="Sato Y."/>
            <person name="Atarashi K."/>
            <person name="Plichta R.D."/>
            <person name="Arai Y."/>
            <person name="Sasajima S."/>
            <person name="Kearney M.S."/>
            <person name="Suda W."/>
            <person name="Takeshita K."/>
            <person name="Sasaki T."/>
            <person name="Okamoto S."/>
            <person name="Skelly N.A."/>
            <person name="Okamura Y."/>
            <person name="Vlamakis H."/>
            <person name="Li Y."/>
            <person name="Tanoue T."/>
            <person name="Takei H."/>
            <person name="Nittono H."/>
            <person name="Narushima S."/>
            <person name="Irie J."/>
            <person name="Itoh H."/>
            <person name="Moriya K."/>
            <person name="Sugiura Y."/>
            <person name="Suematsu M."/>
            <person name="Moritoki N."/>
            <person name="Shibata S."/>
            <person name="Littman R.D."/>
            <person name="Fischbach A.M."/>
            <person name="Uwamino Y."/>
            <person name="Inoue T."/>
            <person name="Honda A."/>
            <person name="Hattori M."/>
            <person name="Murai T."/>
            <person name="Xavier J.R."/>
            <person name="Hirose N."/>
            <person name="Honda K."/>
        </authorList>
    </citation>
    <scope>NUCLEOTIDE SEQUENCE</scope>
    <source>
        <strain evidence="1">CE91-St7</strain>
    </source>
</reference>
<dbReference type="Proteomes" id="UP000283678">
    <property type="component" value="Unassembled WGS sequence"/>
</dbReference>
<evidence type="ECO:0000313" key="15">
    <source>
        <dbReference type="Proteomes" id="UP000481616"/>
    </source>
</evidence>
<name>A0A1Y4PGZ6_9BACT</name>
<evidence type="ECO:0000313" key="11">
    <source>
        <dbReference type="Proteomes" id="UP000283678"/>
    </source>
</evidence>
<reference evidence="10" key="6">
    <citation type="journal article" date="2023" name="Nat. Commun.">
        <title>Identification of a novel Human Milk Oligosaccharides utilization cluster in the infant gut commensal Bacteroides dorei.</title>
        <authorList>
            <person name="Kijner S."/>
            <person name="Ennis D."/>
            <person name="Shmorak S."/>
            <person name="Florentin A."/>
            <person name="Yassour M."/>
        </authorList>
    </citation>
    <scope>NUCLEOTIDE SEQUENCE</scope>
    <source>
        <strain evidence="10">2</strain>
    </source>
</reference>
<reference evidence="9 12" key="3">
    <citation type="journal article" date="2019" name="Nat. Microbiol.">
        <title>Genomic variation and strain-specific functional adaptation in the human gut microbiome during early life.</title>
        <authorList>
            <person name="Vatanen T."/>
            <person name="Plichta D.R."/>
            <person name="Somani J."/>
            <person name="Munch P.C."/>
            <person name="Arthur T.D."/>
            <person name="Hall A.B."/>
            <person name="Rudolf S."/>
            <person name="Oakeley E.J."/>
            <person name="Ke X."/>
            <person name="Young R.A."/>
            <person name="Haiser H.J."/>
            <person name="Kolde R."/>
            <person name="Yassour M."/>
            <person name="Luopajarvi K."/>
            <person name="Siljander H."/>
            <person name="Virtanen S.M."/>
            <person name="Ilonen J."/>
            <person name="Uibo R."/>
            <person name="Tillmann V."/>
            <person name="Mokurov S."/>
            <person name="Dorshakova N."/>
            <person name="Porter J.A."/>
            <person name="McHardy A.C."/>
            <person name="Lahdesmaki H."/>
            <person name="Vlamakis H."/>
            <person name="Huttenhower C."/>
            <person name="Knip M."/>
            <person name="Xavier R.J."/>
        </authorList>
    </citation>
    <scope>NUCLEOTIDE SEQUENCE [LARGE SCALE GENOMIC DNA]</scope>
    <source>
        <strain evidence="9 12">RJX1047</strain>
    </source>
</reference>
<reference evidence="8 11" key="1">
    <citation type="submission" date="2018-08" db="EMBL/GenBank/DDBJ databases">
        <title>A genome reference for cultivated species of the human gut microbiota.</title>
        <authorList>
            <person name="Zou Y."/>
            <person name="Xue W."/>
            <person name="Luo G."/>
        </authorList>
    </citation>
    <scope>NUCLEOTIDE SEQUENCE [LARGE SCALE GENOMIC DNA]</scope>
    <source>
        <strain evidence="8 11">AF14-1AC</strain>
    </source>
</reference>
<evidence type="ECO:0000313" key="4">
    <source>
        <dbReference type="EMBL" id="KAA5392037.1"/>
    </source>
</evidence>
<evidence type="ECO:0000313" key="10">
    <source>
        <dbReference type="EMBL" id="WHX09885.1"/>
    </source>
</evidence>
<dbReference type="EMBL" id="CP046176">
    <property type="protein sequence ID" value="QJR78251.1"/>
    <property type="molecule type" value="Genomic_DNA"/>
</dbReference>
<dbReference type="Proteomes" id="UP001055104">
    <property type="component" value="Unassembled WGS sequence"/>
</dbReference>